<comment type="cofactor">
    <cofactor evidence="1">
        <name>Fe cation</name>
        <dbReference type="ChEBI" id="CHEBI:24875"/>
    </cofactor>
</comment>
<evidence type="ECO:0000259" key="13">
    <source>
        <dbReference type="PROSITE" id="PS51296"/>
    </source>
</evidence>
<dbReference type="Pfam" id="PF00355">
    <property type="entry name" value="Rieske"/>
    <property type="match status" value="1"/>
</dbReference>
<evidence type="ECO:0000256" key="2">
    <source>
        <dbReference type="ARBA" id="ARBA00022491"/>
    </source>
</evidence>
<evidence type="ECO:0000256" key="1">
    <source>
        <dbReference type="ARBA" id="ARBA00001962"/>
    </source>
</evidence>
<organism evidence="14 15">
    <name type="scientific">Labrys wisconsinensis</name>
    <dbReference type="NCBI Taxonomy" id="425677"/>
    <lineage>
        <taxon>Bacteria</taxon>
        <taxon>Pseudomonadati</taxon>
        <taxon>Pseudomonadota</taxon>
        <taxon>Alphaproteobacteria</taxon>
        <taxon>Hyphomicrobiales</taxon>
        <taxon>Xanthobacteraceae</taxon>
        <taxon>Labrys</taxon>
    </lineage>
</organism>
<evidence type="ECO:0000256" key="4">
    <source>
        <dbReference type="ARBA" id="ARBA00022723"/>
    </source>
</evidence>
<dbReference type="CDD" id="cd03469">
    <property type="entry name" value="Rieske_RO_Alpha_N"/>
    <property type="match status" value="1"/>
</dbReference>
<dbReference type="PROSITE" id="PS01081">
    <property type="entry name" value="HTH_TETR_1"/>
    <property type="match status" value="1"/>
</dbReference>
<dbReference type="InterPro" id="IPR039538">
    <property type="entry name" value="BetI_C"/>
</dbReference>
<keyword evidence="8" id="KW-0805">Transcription regulation</keyword>
<evidence type="ECO:0000256" key="6">
    <source>
        <dbReference type="ARBA" id="ARBA00023004"/>
    </source>
</evidence>
<comment type="caution">
    <text evidence="14">The sequence shown here is derived from an EMBL/GenBank/DDBJ whole genome shotgun (WGS) entry which is preliminary data.</text>
</comment>
<evidence type="ECO:0000259" key="12">
    <source>
        <dbReference type="PROSITE" id="PS50977"/>
    </source>
</evidence>
<keyword evidence="6" id="KW-0408">Iron</keyword>
<name>A0ABU0JNX8_9HYPH</name>
<keyword evidence="15" id="KW-1185">Reference proteome</keyword>
<feature type="domain" description="Rieske" evidence="13">
    <location>
        <begin position="258"/>
        <end position="367"/>
    </location>
</feature>
<feature type="domain" description="HTH tetR-type" evidence="12">
    <location>
        <begin position="16"/>
        <end position="76"/>
    </location>
</feature>
<keyword evidence="9 11" id="KW-0238">DNA-binding</keyword>
<dbReference type="SUPFAM" id="SSF48498">
    <property type="entry name" value="Tetracyclin repressor-like, C-terminal domain"/>
    <property type="match status" value="1"/>
</dbReference>
<evidence type="ECO:0000256" key="8">
    <source>
        <dbReference type="ARBA" id="ARBA00023015"/>
    </source>
</evidence>
<keyword evidence="4" id="KW-0479">Metal-binding</keyword>
<dbReference type="PANTHER" id="PTHR43756">
    <property type="entry name" value="CHOLINE MONOOXYGENASE, CHLOROPLASTIC"/>
    <property type="match status" value="1"/>
</dbReference>
<keyword evidence="2" id="KW-0678">Repressor</keyword>
<dbReference type="InterPro" id="IPR009057">
    <property type="entry name" value="Homeodomain-like_sf"/>
</dbReference>
<dbReference type="SUPFAM" id="SSF46689">
    <property type="entry name" value="Homeodomain-like"/>
    <property type="match status" value="1"/>
</dbReference>
<accession>A0ABU0JNX8</accession>
<dbReference type="Gene3D" id="3.90.380.10">
    <property type="entry name" value="Naphthalene 1,2-dioxygenase Alpha Subunit, Chain A, domain 1"/>
    <property type="match status" value="1"/>
</dbReference>
<evidence type="ECO:0000313" key="15">
    <source>
        <dbReference type="Proteomes" id="UP001242480"/>
    </source>
</evidence>
<dbReference type="SUPFAM" id="SSF55961">
    <property type="entry name" value="Bet v1-like"/>
    <property type="match status" value="1"/>
</dbReference>
<keyword evidence="10" id="KW-0804">Transcription</keyword>
<feature type="DNA-binding region" description="H-T-H motif" evidence="11">
    <location>
        <begin position="39"/>
        <end position="58"/>
    </location>
</feature>
<dbReference type="CDD" id="cd00680">
    <property type="entry name" value="RHO_alpha_C"/>
    <property type="match status" value="1"/>
</dbReference>
<dbReference type="PRINTS" id="PR00090">
    <property type="entry name" value="RNGDIOXGNASE"/>
</dbReference>
<proteinExistence type="predicted"/>
<evidence type="ECO:0000256" key="7">
    <source>
        <dbReference type="ARBA" id="ARBA00023014"/>
    </source>
</evidence>
<dbReference type="Proteomes" id="UP001242480">
    <property type="component" value="Unassembled WGS sequence"/>
</dbReference>
<evidence type="ECO:0000256" key="3">
    <source>
        <dbReference type="ARBA" id="ARBA00022714"/>
    </source>
</evidence>
<reference evidence="14 15" key="1">
    <citation type="submission" date="2023-07" db="EMBL/GenBank/DDBJ databases">
        <title>Genomic Encyclopedia of Type Strains, Phase IV (KMG-IV): sequencing the most valuable type-strain genomes for metagenomic binning, comparative biology and taxonomic classification.</title>
        <authorList>
            <person name="Goeker M."/>
        </authorList>
    </citation>
    <scope>NUCLEOTIDE SEQUENCE [LARGE SCALE GENOMIC DNA]</scope>
    <source>
        <strain evidence="14 15">DSM 19619</strain>
    </source>
</reference>
<evidence type="ECO:0000256" key="11">
    <source>
        <dbReference type="PROSITE-ProRule" id="PRU00335"/>
    </source>
</evidence>
<dbReference type="PRINTS" id="PR00455">
    <property type="entry name" value="HTHTETR"/>
</dbReference>
<keyword evidence="5" id="KW-0560">Oxidoreductase</keyword>
<dbReference type="InterPro" id="IPR001647">
    <property type="entry name" value="HTH_TetR"/>
</dbReference>
<dbReference type="SUPFAM" id="SSF50022">
    <property type="entry name" value="ISP domain"/>
    <property type="match status" value="1"/>
</dbReference>
<gene>
    <name evidence="14" type="ORF">QO011_008393</name>
</gene>
<dbReference type="Pfam" id="PF13977">
    <property type="entry name" value="TetR_C_6"/>
    <property type="match status" value="1"/>
</dbReference>
<dbReference type="InterPro" id="IPR036271">
    <property type="entry name" value="Tet_transcr_reg_TetR-rel_C_sf"/>
</dbReference>
<dbReference type="Pfam" id="PF00440">
    <property type="entry name" value="TetR_N"/>
    <property type="match status" value="1"/>
</dbReference>
<sequence>MLDRPGKSARMRRPQEERREQLLEAAMEAIARHGLSNVTLEKVAKLAGLTAGMVNFHFTSKQDLLAATIGRLADEHREACEAAVAPHAGKPVEAIMALLAVNFDKTIATPVKLAVWTAFWGESGARADYMAVCGASDRAYQDAVRALVADLVATAGVAVDARSAALGLCGLVDNLWQEALVEGEAFDHAAGLELCRLYLKNLFPSLFAADPPQDKAAETEDLSEEERDYLARLTLPAWTYRDAAFSAAEVERVHLPAWHVLCHVGELPTPGDYVTMEVLGKRVLAMRGEDGAVRVFHNVCRHRAHAIAPHRQGHTDTVLQCPYHAWCYDTQGVLRGIAASRTFPKLDKANLGLFPVDSEIFCGFVFVRFAPGGASVAERYAPYAEELAPYAIADMVPISDYWQGTVEADWKNVWDNYLEDYHFPVGHPGLSALMAKDYDREPDHATRTIRLSHVMREEVRGDWSTRMYARLLLASEHLPPAQRRRWSYFYMYPGVAIETFPDQVDFYHITPLGPGRSRIRWRSYGPRQADRQLEAVQYLGQRINFGVHHEDNALIESVQENLNAGTYERGVLSDKEVNVRALHDWVRQDMPQAR</sequence>
<evidence type="ECO:0000256" key="9">
    <source>
        <dbReference type="ARBA" id="ARBA00023125"/>
    </source>
</evidence>
<dbReference type="Pfam" id="PF00848">
    <property type="entry name" value="Ring_hydroxyl_A"/>
    <property type="match status" value="1"/>
</dbReference>
<evidence type="ECO:0000256" key="10">
    <source>
        <dbReference type="ARBA" id="ARBA00023163"/>
    </source>
</evidence>
<dbReference type="PROSITE" id="PS51296">
    <property type="entry name" value="RIESKE"/>
    <property type="match status" value="1"/>
</dbReference>
<dbReference type="PROSITE" id="PS50977">
    <property type="entry name" value="HTH_TETR_2"/>
    <property type="match status" value="1"/>
</dbReference>
<dbReference type="RefSeq" id="WP_307286467.1">
    <property type="nucleotide sequence ID" value="NZ_JAUSVX010000034.1"/>
</dbReference>
<dbReference type="InterPro" id="IPR036922">
    <property type="entry name" value="Rieske_2Fe-2S_sf"/>
</dbReference>
<protein>
    <submittedName>
        <fullName evidence="14">Phenylpropionate dioxygenase-like ring-hydroxylating dioxygenase large terminal subunit/AcrR family transcriptional regulator</fullName>
    </submittedName>
</protein>
<dbReference type="InterPro" id="IPR023772">
    <property type="entry name" value="DNA-bd_HTH_TetR-type_CS"/>
</dbReference>
<evidence type="ECO:0000313" key="14">
    <source>
        <dbReference type="EMBL" id="MDQ0475350.1"/>
    </source>
</evidence>
<keyword evidence="3" id="KW-0001">2Fe-2S</keyword>
<dbReference type="InterPro" id="IPR017941">
    <property type="entry name" value="Rieske_2Fe-2S"/>
</dbReference>
<dbReference type="EMBL" id="JAUSVX010000034">
    <property type="protein sequence ID" value="MDQ0475350.1"/>
    <property type="molecule type" value="Genomic_DNA"/>
</dbReference>
<dbReference type="Gene3D" id="2.102.10.10">
    <property type="entry name" value="Rieske [2Fe-2S] iron-sulphur domain"/>
    <property type="match status" value="1"/>
</dbReference>
<dbReference type="InterPro" id="IPR001663">
    <property type="entry name" value="Rng_hydr_dOase-A"/>
</dbReference>
<dbReference type="Gene3D" id="1.10.357.10">
    <property type="entry name" value="Tetracycline Repressor, domain 2"/>
    <property type="match status" value="1"/>
</dbReference>
<evidence type="ECO:0000256" key="5">
    <source>
        <dbReference type="ARBA" id="ARBA00023002"/>
    </source>
</evidence>
<keyword evidence="7" id="KW-0411">Iron-sulfur</keyword>
<dbReference type="PANTHER" id="PTHR43756:SF5">
    <property type="entry name" value="CHOLINE MONOOXYGENASE, CHLOROPLASTIC"/>
    <property type="match status" value="1"/>
</dbReference>
<dbReference type="InterPro" id="IPR015879">
    <property type="entry name" value="Ring_hydroxy_dOase_asu_C_dom"/>
</dbReference>